<feature type="region of interest" description="Disordered" evidence="2">
    <location>
        <begin position="32"/>
        <end position="55"/>
    </location>
</feature>
<evidence type="ECO:0000313" key="5">
    <source>
        <dbReference type="Proteomes" id="UP001432222"/>
    </source>
</evidence>
<dbReference type="EMBL" id="CP108110">
    <property type="protein sequence ID" value="WUQ86812.1"/>
    <property type="molecule type" value="Genomic_DNA"/>
</dbReference>
<keyword evidence="1 4" id="KW-0378">Hydrolase</keyword>
<dbReference type="InterPro" id="IPR015797">
    <property type="entry name" value="NUDIX_hydrolase-like_dom_sf"/>
</dbReference>
<reference evidence="4" key="1">
    <citation type="submission" date="2022-10" db="EMBL/GenBank/DDBJ databases">
        <title>The complete genomes of actinobacterial strains from the NBC collection.</title>
        <authorList>
            <person name="Joergensen T.S."/>
            <person name="Alvarez Arevalo M."/>
            <person name="Sterndorff E.B."/>
            <person name="Faurdal D."/>
            <person name="Vuksanovic O."/>
            <person name="Mourched A.-S."/>
            <person name="Charusanti P."/>
            <person name="Shaw S."/>
            <person name="Blin K."/>
            <person name="Weber T."/>
        </authorList>
    </citation>
    <scope>NUCLEOTIDE SEQUENCE</scope>
    <source>
        <strain evidence="4">NBC_00222</strain>
    </source>
</reference>
<dbReference type="InterPro" id="IPR000086">
    <property type="entry name" value="NUDIX_hydrolase_dom"/>
</dbReference>
<dbReference type="GO" id="GO:0016787">
    <property type="term" value="F:hydrolase activity"/>
    <property type="evidence" value="ECO:0007669"/>
    <property type="project" value="UniProtKB-KW"/>
</dbReference>
<dbReference type="InterPro" id="IPR020084">
    <property type="entry name" value="NUDIX_hydrolase_CS"/>
</dbReference>
<evidence type="ECO:0000313" key="4">
    <source>
        <dbReference type="EMBL" id="WUQ86812.1"/>
    </source>
</evidence>
<dbReference type="PROSITE" id="PS51462">
    <property type="entry name" value="NUDIX"/>
    <property type="match status" value="1"/>
</dbReference>
<accession>A0ABZ1U6K4</accession>
<sequence length="237" mass="25933">MTDTTDASHATDAAGTADATVVADATDVGADTADTDTAGAAGAPLIPRPPRPGDASRATELAALFPTLHAPQYWAWGRYDAQFSTVLPPDELVTNIHLVGFTDGDRVVLCRDDRNHWFLPGGTREHNESVDSCLVRELREEAGARLLGDPVWLGAHRCVTDDPVPYRPWQPHPEKAWLWGWADVTVDSVPTNPDDGEQVVEVRAVEPDEARRLLLNGHEAWWGELIALAVELRSRPR</sequence>
<organism evidence="4 5">
    <name type="scientific">Kitasatospora purpeofusca</name>
    <dbReference type="NCBI Taxonomy" id="67352"/>
    <lineage>
        <taxon>Bacteria</taxon>
        <taxon>Bacillati</taxon>
        <taxon>Actinomycetota</taxon>
        <taxon>Actinomycetes</taxon>
        <taxon>Kitasatosporales</taxon>
        <taxon>Streptomycetaceae</taxon>
        <taxon>Kitasatospora</taxon>
    </lineage>
</organism>
<dbReference type="Pfam" id="PF00293">
    <property type="entry name" value="NUDIX"/>
    <property type="match status" value="1"/>
</dbReference>
<dbReference type="RefSeq" id="WP_328957400.1">
    <property type="nucleotide sequence ID" value="NZ_CP108110.1"/>
</dbReference>
<feature type="compositionally biased region" description="Low complexity" evidence="2">
    <location>
        <begin position="32"/>
        <end position="43"/>
    </location>
</feature>
<dbReference type="CDD" id="cd02883">
    <property type="entry name" value="NUDIX_Hydrolase"/>
    <property type="match status" value="1"/>
</dbReference>
<proteinExistence type="predicted"/>
<dbReference type="PROSITE" id="PS00893">
    <property type="entry name" value="NUDIX_BOX"/>
    <property type="match status" value="1"/>
</dbReference>
<gene>
    <name evidence="4" type="ORF">OHA16_29935</name>
</gene>
<evidence type="ECO:0000259" key="3">
    <source>
        <dbReference type="PROSITE" id="PS51462"/>
    </source>
</evidence>
<dbReference type="Gene3D" id="3.90.79.10">
    <property type="entry name" value="Nucleoside Triphosphate Pyrophosphohydrolase"/>
    <property type="match status" value="1"/>
</dbReference>
<evidence type="ECO:0000256" key="2">
    <source>
        <dbReference type="SAM" id="MobiDB-lite"/>
    </source>
</evidence>
<dbReference type="Proteomes" id="UP001432222">
    <property type="component" value="Chromosome"/>
</dbReference>
<evidence type="ECO:0000256" key="1">
    <source>
        <dbReference type="ARBA" id="ARBA00022801"/>
    </source>
</evidence>
<name>A0ABZ1U6K4_9ACTN</name>
<dbReference type="SUPFAM" id="SSF55811">
    <property type="entry name" value="Nudix"/>
    <property type="match status" value="1"/>
</dbReference>
<protein>
    <submittedName>
        <fullName evidence="4">NUDIX hydrolase</fullName>
    </submittedName>
</protein>
<feature type="domain" description="Nudix hydrolase" evidence="3">
    <location>
        <begin position="89"/>
        <end position="228"/>
    </location>
</feature>
<keyword evidence="5" id="KW-1185">Reference proteome</keyword>